<evidence type="ECO:0000313" key="2">
    <source>
        <dbReference type="Proteomes" id="UP000024635"/>
    </source>
</evidence>
<organism evidence="1 2">
    <name type="scientific">Ancylostoma ceylanicum</name>
    <dbReference type="NCBI Taxonomy" id="53326"/>
    <lineage>
        <taxon>Eukaryota</taxon>
        <taxon>Metazoa</taxon>
        <taxon>Ecdysozoa</taxon>
        <taxon>Nematoda</taxon>
        <taxon>Chromadorea</taxon>
        <taxon>Rhabditida</taxon>
        <taxon>Rhabditina</taxon>
        <taxon>Rhabditomorpha</taxon>
        <taxon>Strongyloidea</taxon>
        <taxon>Ancylostomatidae</taxon>
        <taxon>Ancylostomatinae</taxon>
        <taxon>Ancylostoma</taxon>
    </lineage>
</organism>
<comment type="caution">
    <text evidence="1">The sequence shown here is derived from an EMBL/GenBank/DDBJ whole genome shotgun (WGS) entry which is preliminary data.</text>
</comment>
<evidence type="ECO:0000313" key="1">
    <source>
        <dbReference type="EMBL" id="EYB96014.1"/>
    </source>
</evidence>
<gene>
    <name evidence="1" type="primary">Acey_s0154.g2991</name>
    <name evidence="1" type="ORF">Y032_0154g2991</name>
</gene>
<dbReference type="Proteomes" id="UP000024635">
    <property type="component" value="Unassembled WGS sequence"/>
</dbReference>
<protein>
    <submittedName>
        <fullName evidence="1">Uncharacterized protein</fullName>
    </submittedName>
</protein>
<sequence>MPVAPLLRHTHSQNEQTLRCLDYGGKCELDIGLNLVVGKFAEPVNDYFTATTISCSFNLDFSTDFRLVNSSCIFKWGFIKCWIFKRGFVLILARGRPRAGAWAPSGHHVLLKVNAVLKFSEYAKL</sequence>
<proteinExistence type="predicted"/>
<dbReference type="EMBL" id="JARK01001490">
    <property type="protein sequence ID" value="EYB96014.1"/>
    <property type="molecule type" value="Genomic_DNA"/>
</dbReference>
<reference evidence="2" key="1">
    <citation type="journal article" date="2015" name="Nat. Genet.">
        <title>The genome and transcriptome of the zoonotic hookworm Ancylostoma ceylanicum identify infection-specific gene families.</title>
        <authorList>
            <person name="Schwarz E.M."/>
            <person name="Hu Y."/>
            <person name="Antoshechkin I."/>
            <person name="Miller M.M."/>
            <person name="Sternberg P.W."/>
            <person name="Aroian R.V."/>
        </authorList>
    </citation>
    <scope>NUCLEOTIDE SEQUENCE</scope>
    <source>
        <strain evidence="2">HY135</strain>
    </source>
</reference>
<keyword evidence="2" id="KW-1185">Reference proteome</keyword>
<dbReference type="AlphaFoldDB" id="A0A016T0A8"/>
<name>A0A016T0A8_9BILA</name>
<accession>A0A016T0A8</accession>